<organism evidence="2 3">
    <name type="scientific">Hypsibius exemplaris</name>
    <name type="common">Freshwater tardigrade</name>
    <dbReference type="NCBI Taxonomy" id="2072580"/>
    <lineage>
        <taxon>Eukaryota</taxon>
        <taxon>Metazoa</taxon>
        <taxon>Ecdysozoa</taxon>
        <taxon>Tardigrada</taxon>
        <taxon>Eutardigrada</taxon>
        <taxon>Parachela</taxon>
        <taxon>Hypsibioidea</taxon>
        <taxon>Hypsibiidae</taxon>
        <taxon>Hypsibius</taxon>
    </lineage>
</organism>
<dbReference type="EMBL" id="MTYJ01000014">
    <property type="protein sequence ID" value="OQV22953.1"/>
    <property type="molecule type" value="Genomic_DNA"/>
</dbReference>
<accession>A0A1W0X636</accession>
<dbReference type="AlphaFoldDB" id="A0A1W0X636"/>
<evidence type="ECO:0000313" key="3">
    <source>
        <dbReference type="Proteomes" id="UP000192578"/>
    </source>
</evidence>
<reference evidence="3" key="1">
    <citation type="submission" date="2017-01" db="EMBL/GenBank/DDBJ databases">
        <title>Comparative genomics of anhydrobiosis in the tardigrade Hypsibius dujardini.</title>
        <authorList>
            <person name="Yoshida Y."/>
            <person name="Koutsovoulos G."/>
            <person name="Laetsch D."/>
            <person name="Stevens L."/>
            <person name="Kumar S."/>
            <person name="Horikawa D."/>
            <person name="Ishino K."/>
            <person name="Komine S."/>
            <person name="Tomita M."/>
            <person name="Blaxter M."/>
            <person name="Arakawa K."/>
        </authorList>
    </citation>
    <scope>NUCLEOTIDE SEQUENCE [LARGE SCALE GENOMIC DNA]</scope>
    <source>
        <strain evidence="3">Z151</strain>
    </source>
</reference>
<feature type="region of interest" description="Disordered" evidence="1">
    <location>
        <begin position="166"/>
        <end position="186"/>
    </location>
</feature>
<name>A0A1W0X636_HYPEX</name>
<keyword evidence="3" id="KW-1185">Reference proteome</keyword>
<dbReference type="Proteomes" id="UP000192578">
    <property type="component" value="Unassembled WGS sequence"/>
</dbReference>
<proteinExistence type="predicted"/>
<protein>
    <submittedName>
        <fullName evidence="2">Uncharacterized protein</fullName>
    </submittedName>
</protein>
<comment type="caution">
    <text evidence="2">The sequence shown here is derived from an EMBL/GenBank/DDBJ whole genome shotgun (WGS) entry which is preliminary data.</text>
</comment>
<sequence length="234" mass="25382">MVHGSRPKNVKELLMIEPKDRLGSLPEGVIGSKKPPLVQRDPWISIYGGLEKKAEIPAARRGGKTRATTTKSSQRSYKTRQASKIPFLTVISLIVFKSRISRFYVFIVAPIRLCTVTGVRSWNLQFVLSNPADHSKTDLRFAASCMVGGRYLRYFEGGSIPSLPSKGGSIPSLKGGSSPQNRKSARAQVKNHLNVLGASRIYCCHNPCDCVVPAGNGSGPPQSEASQSEASQTN</sequence>
<evidence type="ECO:0000256" key="1">
    <source>
        <dbReference type="SAM" id="MobiDB-lite"/>
    </source>
</evidence>
<evidence type="ECO:0000313" key="2">
    <source>
        <dbReference type="EMBL" id="OQV22953.1"/>
    </source>
</evidence>
<gene>
    <name evidence="2" type="ORF">BV898_03005</name>
</gene>